<dbReference type="Proteomes" id="UP000765509">
    <property type="component" value="Unassembled WGS sequence"/>
</dbReference>
<protein>
    <submittedName>
        <fullName evidence="1">Uncharacterized protein</fullName>
    </submittedName>
</protein>
<accession>A0A9Q3PN05</accession>
<evidence type="ECO:0000313" key="1">
    <source>
        <dbReference type="EMBL" id="MBW0566377.1"/>
    </source>
</evidence>
<reference evidence="1" key="1">
    <citation type="submission" date="2021-03" db="EMBL/GenBank/DDBJ databases">
        <title>Draft genome sequence of rust myrtle Austropuccinia psidii MF-1, a brazilian biotype.</title>
        <authorList>
            <person name="Quecine M.C."/>
            <person name="Pachon D.M.R."/>
            <person name="Bonatelli M.L."/>
            <person name="Correr F.H."/>
            <person name="Franceschini L.M."/>
            <person name="Leite T.F."/>
            <person name="Margarido G.R.A."/>
            <person name="Almeida C.A."/>
            <person name="Ferrarezi J.A."/>
            <person name="Labate C.A."/>
        </authorList>
    </citation>
    <scope>NUCLEOTIDE SEQUENCE</scope>
    <source>
        <strain evidence="1">MF-1</strain>
    </source>
</reference>
<dbReference type="AlphaFoldDB" id="A0A9Q3PN05"/>
<name>A0A9Q3PN05_9BASI</name>
<comment type="caution">
    <text evidence="1">The sequence shown here is derived from an EMBL/GenBank/DDBJ whole genome shotgun (WGS) entry which is preliminary data.</text>
</comment>
<evidence type="ECO:0000313" key="2">
    <source>
        <dbReference type="Proteomes" id="UP000765509"/>
    </source>
</evidence>
<keyword evidence="2" id="KW-1185">Reference proteome</keyword>
<sequence length="86" mass="10050">MRHGRPMEPAGEYSDVFRLIRSGKPTQLPSGFTSLRHKQIRDQESPFFPIPGIIQEMDRIIGQGKYFFQPEVARMRPYYPKIDVPN</sequence>
<organism evidence="1 2">
    <name type="scientific">Austropuccinia psidii MF-1</name>
    <dbReference type="NCBI Taxonomy" id="1389203"/>
    <lineage>
        <taxon>Eukaryota</taxon>
        <taxon>Fungi</taxon>
        <taxon>Dikarya</taxon>
        <taxon>Basidiomycota</taxon>
        <taxon>Pucciniomycotina</taxon>
        <taxon>Pucciniomycetes</taxon>
        <taxon>Pucciniales</taxon>
        <taxon>Sphaerophragmiaceae</taxon>
        <taxon>Austropuccinia</taxon>
    </lineage>
</organism>
<dbReference type="EMBL" id="AVOT02079009">
    <property type="protein sequence ID" value="MBW0566377.1"/>
    <property type="molecule type" value="Genomic_DNA"/>
</dbReference>
<gene>
    <name evidence="1" type="ORF">O181_106092</name>
</gene>
<proteinExistence type="predicted"/>